<dbReference type="CDD" id="cd15552">
    <property type="entry name" value="PHD_PHF3_like"/>
    <property type="match status" value="1"/>
</dbReference>
<dbReference type="PANTHER" id="PTHR46174:SF1">
    <property type="entry name" value="CXXC-TYPE ZINC FINGER PROTEIN 1"/>
    <property type="match status" value="1"/>
</dbReference>
<evidence type="ECO:0000256" key="7">
    <source>
        <dbReference type="ARBA" id="ARBA00023242"/>
    </source>
</evidence>
<feature type="compositionally biased region" description="Polar residues" evidence="9">
    <location>
        <begin position="1400"/>
        <end position="1418"/>
    </location>
</feature>
<dbReference type="InterPro" id="IPR011011">
    <property type="entry name" value="Znf_FYVE_PHD"/>
</dbReference>
<keyword evidence="11" id="KW-1185">Reference proteome</keyword>
<dbReference type="Proteomes" id="UP000008854">
    <property type="component" value="Unassembled WGS sequence"/>
</dbReference>
<evidence type="ECO:0000256" key="9">
    <source>
        <dbReference type="SAM" id="MobiDB-lite"/>
    </source>
</evidence>
<feature type="compositionally biased region" description="Basic residues" evidence="9">
    <location>
        <begin position="136"/>
        <end position="147"/>
    </location>
</feature>
<evidence type="ECO:0000256" key="8">
    <source>
        <dbReference type="PROSITE-ProRule" id="PRU00146"/>
    </source>
</evidence>
<feature type="compositionally biased region" description="Low complexity" evidence="9">
    <location>
        <begin position="1459"/>
        <end position="1468"/>
    </location>
</feature>
<dbReference type="AlphaFoldDB" id="A0A3Q0KR86"/>
<keyword evidence="7" id="KW-0539">Nucleus</keyword>
<feature type="region of interest" description="Disordered" evidence="9">
    <location>
        <begin position="482"/>
        <end position="544"/>
    </location>
</feature>
<comment type="subcellular location">
    <subcellularLocation>
        <location evidence="1">Nucleus</location>
    </subcellularLocation>
</comment>
<dbReference type="InterPro" id="IPR037259">
    <property type="entry name" value="BRK_sf"/>
</dbReference>
<feature type="compositionally biased region" description="Low complexity" evidence="9">
    <location>
        <begin position="521"/>
        <end position="530"/>
    </location>
</feature>
<dbReference type="PROSITE" id="PS01359">
    <property type="entry name" value="ZF_PHD_1"/>
    <property type="match status" value="1"/>
</dbReference>
<dbReference type="STRING" id="6183.A0A3Q0KR86"/>
<dbReference type="Pfam" id="PF00628">
    <property type="entry name" value="PHD"/>
    <property type="match status" value="1"/>
</dbReference>
<reference evidence="12" key="2">
    <citation type="submission" date="2018-12" db="UniProtKB">
        <authorList>
            <consortium name="WormBaseParasite"/>
        </authorList>
    </citation>
    <scope>IDENTIFICATION</scope>
    <source>
        <strain evidence="12">Puerto Rican</strain>
    </source>
</reference>
<feature type="region of interest" description="Disordered" evidence="9">
    <location>
        <begin position="1433"/>
        <end position="1495"/>
    </location>
</feature>
<evidence type="ECO:0000313" key="11">
    <source>
        <dbReference type="Proteomes" id="UP000008854"/>
    </source>
</evidence>
<organism evidence="11 12">
    <name type="scientific">Schistosoma mansoni</name>
    <name type="common">Blood fluke</name>
    <dbReference type="NCBI Taxonomy" id="6183"/>
    <lineage>
        <taxon>Eukaryota</taxon>
        <taxon>Metazoa</taxon>
        <taxon>Spiralia</taxon>
        <taxon>Lophotrochozoa</taxon>
        <taxon>Platyhelminthes</taxon>
        <taxon>Trematoda</taxon>
        <taxon>Digenea</taxon>
        <taxon>Strigeidida</taxon>
        <taxon>Schistosomatoidea</taxon>
        <taxon>Schistosomatidae</taxon>
        <taxon>Schistosoma</taxon>
    </lineage>
</organism>
<keyword evidence="5" id="KW-0805">Transcription regulation</keyword>
<dbReference type="InterPro" id="IPR013083">
    <property type="entry name" value="Znf_RING/FYVE/PHD"/>
</dbReference>
<feature type="region of interest" description="Disordered" evidence="9">
    <location>
        <begin position="1338"/>
        <end position="1418"/>
    </location>
</feature>
<keyword evidence="4" id="KW-0862">Zinc</keyword>
<feature type="region of interest" description="Disordered" evidence="9">
    <location>
        <begin position="1201"/>
        <end position="1222"/>
    </location>
</feature>
<dbReference type="GO" id="GO:0008270">
    <property type="term" value="F:zinc ion binding"/>
    <property type="evidence" value="ECO:0007669"/>
    <property type="project" value="UniProtKB-KW"/>
</dbReference>
<sequence>MILTTPRHSYLVSIPSVIIRLVIEDLTPGYNHINDGSFQNDSCGINDFSCRSADNPSCQQSLHIVSTPRSPDSNQNATTPTQRRQSARIEAKQKNKKCCESEEEDISEYCLRTKIPGGLTKRNKKLSPHMKVNNSARRKRTKSRHSKQSQDLSNCSSDSEENDPERLWCICRQPHDERFMICCDLCDEWYHGDCVGIKPEEGKCMEKNEIEFVCDSCKLMGAYTGKNDKVDHLQAFTGSDNVNEFMSTQFAPIINTSVSPTNLLTATIVNSLRLRLTEEAEKERDRIATILPETDIAIKCPSEDDSSVSESFSTLTSVEETPSYVVTNENKLSSVNNSCDALNHSSVNNTNSLQSVNFMKALSRRKKRPRIILKNEIKEQVNSTNSCLGPNCDKTINPQVSVYCSNRCLKAYGMDVLQTVCRKYDSTDPLDKSGHQYHIDGRKTLVVLDRRSGTVLNGTRAPTSDSLIDFLSAHPTFQVVYSRQKSDRSQKTTSFNQSNKCSGQNEGPSNVNKISPEFDASRSPSSVSSESNDKNNKQQPLTSEKVERIRKKYRCLLFALLEKRTQTSRHIFTANRSRLKTLTAELEGVISTRNNLTNYSIPLDGSSPLAQDYPTYKCQLHLFLNCLDNPCISEKSSNTLNSTNSNAESSIMLRDQFFDSLISGTLKPIDLTHCQDVKTLESIVRRTRLADNAHNKSSAITSSVSSNNVNTNHSNVVYGSIPTSSMGISSSDSFPSSNLHTATTITTCQLTETTNTTTVATIANELPILDTTSEHGKHLYDMHCKRCTSQTKTLMKQSSQQLQQQLPKKSISSPSNNTTNVCDGLSTLSVKTEPGVSGTFSGEKGSPFPPSSVESLQTKVSVVTSDDLPIQEAVKLSPNDYSTLKRTNYLEDTTNVMKCMDPRRKETNPLHSSFDQYTPKIQSNFKRLNDQSLFEPSIQDSSISTKSLNSFSHSPNYHPPSSGVSTGLLDLPLPPAQLISLHNKSSFDSQTNHENSSYLLSNREKFNSKHCLLWSGMLSLSTQYSGREHMFSLEINVYPFECIQPKILNYPSNNDRNEMIQWESLLIGKQTSLVVSRGVNLISLPVYLGQTLLDSTHPRELFALRVTPRTKQMSHIYKDIFNHLKEINACGSLEPRFQGINDCLLYPLIGNTHLKDILLPVNLLSKFQLTGCDATVENQLLIILTRPINVTSNAENISHPVPSLLSSSSSPPILNPDQETPSNTEEIAVNLPSDDKLSSSLFNSLSKDPYVPTPVQFNKEALSTENIKMENQTVETSSIDSVGDIDLRPFIASNTINNINQSLYPTQQWCSTSTEDVDYRKLIPQLHFHPGCSTSQNVYNKSSPPINNDYNSSHNSNRSVPRFREKTTSLSSSKRIHTIRPTNYQPVDSARHLLPDPVSKRNSCVTRSPLPSTNPLPVTINIQRSNPCALLPTPSILPVRRPSSSPSLSTRRSSRRPSPRLSRSPRPVSSHRKPSVIVHSYDHRNNKHRHSRFRH</sequence>
<dbReference type="Gene3D" id="3.40.5.120">
    <property type="match status" value="1"/>
</dbReference>
<evidence type="ECO:0000259" key="10">
    <source>
        <dbReference type="PROSITE" id="PS50016"/>
    </source>
</evidence>
<dbReference type="SUPFAM" id="SSF57903">
    <property type="entry name" value="FYVE/PHD zinc finger"/>
    <property type="match status" value="1"/>
</dbReference>
<feature type="compositionally biased region" description="Polar residues" evidence="9">
    <location>
        <begin position="491"/>
        <end position="513"/>
    </location>
</feature>
<dbReference type="InterPro" id="IPR001965">
    <property type="entry name" value="Znf_PHD"/>
</dbReference>
<feature type="compositionally biased region" description="Polar residues" evidence="9">
    <location>
        <begin position="63"/>
        <end position="84"/>
    </location>
</feature>
<dbReference type="InterPro" id="IPR006576">
    <property type="entry name" value="BRK_domain"/>
</dbReference>
<dbReference type="SMART" id="SM00249">
    <property type="entry name" value="PHD"/>
    <property type="match status" value="1"/>
</dbReference>
<dbReference type="SUPFAM" id="SSF160481">
    <property type="entry name" value="BRK domain-like"/>
    <property type="match status" value="1"/>
</dbReference>
<dbReference type="PROSITE" id="PS50016">
    <property type="entry name" value="ZF_PHD_2"/>
    <property type="match status" value="1"/>
</dbReference>
<feature type="domain" description="PHD-type" evidence="10">
    <location>
        <begin position="166"/>
        <end position="220"/>
    </location>
</feature>
<feature type="compositionally biased region" description="Low complexity" evidence="9">
    <location>
        <begin position="1434"/>
        <end position="1451"/>
    </location>
</feature>
<feature type="compositionally biased region" description="Low complexity" evidence="9">
    <location>
        <begin position="1201"/>
        <end position="1216"/>
    </location>
</feature>
<dbReference type="Gene3D" id="3.30.40.10">
    <property type="entry name" value="Zinc/RING finger domain, C3HC4 (zinc finger)"/>
    <property type="match status" value="1"/>
</dbReference>
<evidence type="ECO:0000256" key="6">
    <source>
        <dbReference type="ARBA" id="ARBA00023163"/>
    </source>
</evidence>
<dbReference type="InterPro" id="IPR019787">
    <property type="entry name" value="Znf_PHD-finger"/>
</dbReference>
<keyword evidence="3 8" id="KW-0863">Zinc-finger</keyword>
<feature type="region of interest" description="Disordered" evidence="9">
    <location>
        <begin position="798"/>
        <end position="818"/>
    </location>
</feature>
<protein>
    <submittedName>
        <fullName evidence="12">Transcription factor,putative</fullName>
    </submittedName>
</protein>
<evidence type="ECO:0000256" key="4">
    <source>
        <dbReference type="ARBA" id="ARBA00022833"/>
    </source>
</evidence>
<reference evidence="11" key="1">
    <citation type="journal article" date="2012" name="PLoS Negl. Trop. Dis.">
        <title>A systematically improved high quality genome and transcriptome of the human blood fluke Schistosoma mansoni.</title>
        <authorList>
            <person name="Protasio A.V."/>
            <person name="Tsai I.J."/>
            <person name="Babbage A."/>
            <person name="Nichol S."/>
            <person name="Hunt M."/>
            <person name="Aslett M.A."/>
            <person name="De Silva N."/>
            <person name="Velarde G.S."/>
            <person name="Anderson T.J."/>
            <person name="Clark R.C."/>
            <person name="Davidson C."/>
            <person name="Dillon G.P."/>
            <person name="Holroyd N.E."/>
            <person name="LoVerde P.T."/>
            <person name="Lloyd C."/>
            <person name="McQuillan J."/>
            <person name="Oliveira G."/>
            <person name="Otto T.D."/>
            <person name="Parker-Manuel S.J."/>
            <person name="Quail M.A."/>
            <person name="Wilson R.A."/>
            <person name="Zerlotini A."/>
            <person name="Dunne D.W."/>
            <person name="Berriman M."/>
        </authorList>
    </citation>
    <scope>NUCLEOTIDE SEQUENCE [LARGE SCALE GENOMIC DNA]</scope>
    <source>
        <strain evidence="11">Puerto Rican</strain>
    </source>
</reference>
<feature type="region of interest" description="Disordered" evidence="9">
    <location>
        <begin position="120"/>
        <end position="162"/>
    </location>
</feature>
<dbReference type="GO" id="GO:0048188">
    <property type="term" value="C:Set1C/COMPASS complex"/>
    <property type="evidence" value="ECO:0007669"/>
    <property type="project" value="InterPro"/>
</dbReference>
<feature type="compositionally biased region" description="Polar residues" evidence="9">
    <location>
        <begin position="1338"/>
        <end position="1359"/>
    </location>
</feature>
<dbReference type="InterPro" id="IPR019786">
    <property type="entry name" value="Zinc_finger_PHD-type_CS"/>
</dbReference>
<name>A0A3Q0KR86_SCHMA</name>
<feature type="compositionally biased region" description="Basic residues" evidence="9">
    <location>
        <begin position="1485"/>
        <end position="1495"/>
    </location>
</feature>
<dbReference type="Pfam" id="PF07533">
    <property type="entry name" value="BRK"/>
    <property type="match status" value="1"/>
</dbReference>
<keyword evidence="6" id="KW-0804">Transcription</keyword>
<feature type="region of interest" description="Disordered" evidence="9">
    <location>
        <begin position="63"/>
        <end position="89"/>
    </location>
</feature>
<evidence type="ECO:0000256" key="1">
    <source>
        <dbReference type="ARBA" id="ARBA00004123"/>
    </source>
</evidence>
<feature type="compositionally biased region" description="Low complexity" evidence="9">
    <location>
        <begin position="798"/>
        <end position="815"/>
    </location>
</feature>
<dbReference type="GO" id="GO:0045893">
    <property type="term" value="P:positive regulation of DNA-templated transcription"/>
    <property type="evidence" value="ECO:0007669"/>
    <property type="project" value="TreeGrafter"/>
</dbReference>
<evidence type="ECO:0000256" key="2">
    <source>
        <dbReference type="ARBA" id="ARBA00022723"/>
    </source>
</evidence>
<evidence type="ECO:0000313" key="12">
    <source>
        <dbReference type="WBParaSite" id="Smp_160140.1"/>
    </source>
</evidence>
<evidence type="ECO:0000256" key="3">
    <source>
        <dbReference type="ARBA" id="ARBA00022771"/>
    </source>
</evidence>
<dbReference type="WBParaSite" id="Smp_160140.1">
    <property type="protein sequence ID" value="Smp_160140.1"/>
    <property type="gene ID" value="Smp_160140"/>
</dbReference>
<dbReference type="InterPro" id="IPR037869">
    <property type="entry name" value="Spp1/CFP1"/>
</dbReference>
<keyword evidence="2" id="KW-0479">Metal-binding</keyword>
<evidence type="ECO:0000256" key="5">
    <source>
        <dbReference type="ARBA" id="ARBA00023015"/>
    </source>
</evidence>
<dbReference type="PANTHER" id="PTHR46174">
    <property type="entry name" value="CXXC-TYPE ZINC FINGER PROTEIN 1"/>
    <property type="match status" value="1"/>
</dbReference>
<feature type="region of interest" description="Disordered" evidence="9">
    <location>
        <begin position="833"/>
        <end position="853"/>
    </location>
</feature>
<dbReference type="InParanoid" id="A0A3Q0KR86"/>
<proteinExistence type="predicted"/>
<accession>A0A3Q0KR86</accession>